<reference evidence="9 10" key="1">
    <citation type="submission" date="2018-08" db="EMBL/GenBank/DDBJ databases">
        <title>Flavobacterium tibetense sp. nov., isolated from a wetland YonghuCo on Tibetan Plateau.</title>
        <authorList>
            <person name="Phurbu D."/>
            <person name="Lu H."/>
            <person name="Xing P."/>
        </authorList>
    </citation>
    <scope>NUCLEOTIDE SEQUENCE [LARGE SCALE GENOMIC DNA]</scope>
    <source>
        <strain evidence="9 10">DJC</strain>
    </source>
</reference>
<dbReference type="CDD" id="cd02195">
    <property type="entry name" value="SelD"/>
    <property type="match status" value="1"/>
</dbReference>
<dbReference type="InterPro" id="IPR010918">
    <property type="entry name" value="PurM-like_C_dom"/>
</dbReference>
<keyword evidence="5" id="KW-0711">Selenium</keyword>
<feature type="domain" description="FAD/NAD(P)-binding" evidence="8">
    <location>
        <begin position="11"/>
        <end position="289"/>
    </location>
</feature>
<organism evidence="9 10">
    <name type="scientific">Pseudotabrizicola alkalilacus</name>
    <dbReference type="NCBI Taxonomy" id="2305252"/>
    <lineage>
        <taxon>Bacteria</taxon>
        <taxon>Pseudomonadati</taxon>
        <taxon>Pseudomonadota</taxon>
        <taxon>Alphaproteobacteria</taxon>
        <taxon>Rhodobacterales</taxon>
        <taxon>Paracoccaceae</taxon>
        <taxon>Pseudotabrizicola</taxon>
    </lineage>
</organism>
<keyword evidence="2" id="KW-0547">Nucleotide-binding</keyword>
<dbReference type="PANTHER" id="PTHR10256:SF0">
    <property type="entry name" value="INACTIVE SELENIDE, WATER DIKINASE-LIKE PROTEIN-RELATED"/>
    <property type="match status" value="1"/>
</dbReference>
<dbReference type="InterPro" id="IPR017584">
    <property type="entry name" value="Pyridine_nucleo_diS_OxRdtase_N"/>
</dbReference>
<evidence type="ECO:0000259" key="6">
    <source>
        <dbReference type="Pfam" id="PF00586"/>
    </source>
</evidence>
<dbReference type="InterPro" id="IPR036676">
    <property type="entry name" value="PurM-like_C_sf"/>
</dbReference>
<dbReference type="InterPro" id="IPR036921">
    <property type="entry name" value="PurM-like_N_sf"/>
</dbReference>
<dbReference type="SUPFAM" id="SSF55326">
    <property type="entry name" value="PurM N-terminal domain-like"/>
    <property type="match status" value="1"/>
</dbReference>
<dbReference type="SUPFAM" id="SSF56042">
    <property type="entry name" value="PurM C-terminal domain-like"/>
    <property type="match status" value="1"/>
</dbReference>
<dbReference type="Gene3D" id="3.50.50.100">
    <property type="match status" value="1"/>
</dbReference>
<dbReference type="NCBIfam" id="TIGR00476">
    <property type="entry name" value="selD"/>
    <property type="match status" value="1"/>
</dbReference>
<dbReference type="RefSeq" id="WP_118150191.1">
    <property type="nucleotide sequence ID" value="NZ_QWEY01000002.1"/>
</dbReference>
<dbReference type="AlphaFoldDB" id="A0A411Z509"/>
<evidence type="ECO:0000256" key="3">
    <source>
        <dbReference type="ARBA" id="ARBA00022777"/>
    </source>
</evidence>
<dbReference type="Gene3D" id="3.90.650.10">
    <property type="entry name" value="PurM-like C-terminal domain"/>
    <property type="match status" value="1"/>
</dbReference>
<dbReference type="InterPro" id="IPR016188">
    <property type="entry name" value="PurM-like_N"/>
</dbReference>
<dbReference type="InterPro" id="IPR023753">
    <property type="entry name" value="FAD/NAD-binding_dom"/>
</dbReference>
<dbReference type="Proteomes" id="UP000284547">
    <property type="component" value="Unassembled WGS sequence"/>
</dbReference>
<dbReference type="Pfam" id="PF00586">
    <property type="entry name" value="AIRS"/>
    <property type="match status" value="1"/>
</dbReference>
<dbReference type="PANTHER" id="PTHR10256">
    <property type="entry name" value="SELENIDE, WATER DIKINASE"/>
    <property type="match status" value="1"/>
</dbReference>
<feature type="domain" description="PurM-like N-terminal" evidence="6">
    <location>
        <begin position="431"/>
        <end position="539"/>
    </location>
</feature>
<dbReference type="InterPro" id="IPR036188">
    <property type="entry name" value="FAD/NAD-bd_sf"/>
</dbReference>
<evidence type="ECO:0000259" key="7">
    <source>
        <dbReference type="Pfam" id="PF02769"/>
    </source>
</evidence>
<dbReference type="OrthoDB" id="9767928at2"/>
<dbReference type="GO" id="GO:0016491">
    <property type="term" value="F:oxidoreductase activity"/>
    <property type="evidence" value="ECO:0007669"/>
    <property type="project" value="InterPro"/>
</dbReference>
<keyword evidence="10" id="KW-1185">Reference proteome</keyword>
<dbReference type="NCBIfam" id="TIGR03169">
    <property type="entry name" value="Nterm_to_SelD"/>
    <property type="match status" value="1"/>
</dbReference>
<dbReference type="Pfam" id="PF02769">
    <property type="entry name" value="AIRS_C"/>
    <property type="match status" value="1"/>
</dbReference>
<evidence type="ECO:0000256" key="1">
    <source>
        <dbReference type="ARBA" id="ARBA00022679"/>
    </source>
</evidence>
<dbReference type="GO" id="GO:0005524">
    <property type="term" value="F:ATP binding"/>
    <property type="evidence" value="ECO:0007669"/>
    <property type="project" value="UniProtKB-KW"/>
</dbReference>
<evidence type="ECO:0000256" key="5">
    <source>
        <dbReference type="ARBA" id="ARBA00023266"/>
    </source>
</evidence>
<dbReference type="GO" id="GO:0004756">
    <property type="term" value="F:selenide, water dikinase activity"/>
    <property type="evidence" value="ECO:0007669"/>
    <property type="project" value="UniProtKB-EC"/>
</dbReference>
<evidence type="ECO:0000313" key="9">
    <source>
        <dbReference type="EMBL" id="RGP38137.1"/>
    </source>
</evidence>
<dbReference type="GO" id="GO:0005737">
    <property type="term" value="C:cytoplasm"/>
    <property type="evidence" value="ECO:0007669"/>
    <property type="project" value="TreeGrafter"/>
</dbReference>
<gene>
    <name evidence="9" type="primary">selD</name>
    <name evidence="9" type="ORF">D1012_04680</name>
</gene>
<dbReference type="PRINTS" id="PR00368">
    <property type="entry name" value="FADPNR"/>
</dbReference>
<evidence type="ECO:0000313" key="10">
    <source>
        <dbReference type="Proteomes" id="UP000284547"/>
    </source>
</evidence>
<accession>A0A411Z509</accession>
<dbReference type="Gene3D" id="3.30.1330.10">
    <property type="entry name" value="PurM-like, N-terminal domain"/>
    <property type="match status" value="1"/>
</dbReference>
<dbReference type="EC" id="2.7.9.3" evidence="9"/>
<evidence type="ECO:0000256" key="4">
    <source>
        <dbReference type="ARBA" id="ARBA00022840"/>
    </source>
</evidence>
<keyword evidence="1 9" id="KW-0808">Transferase</keyword>
<dbReference type="Pfam" id="PF07992">
    <property type="entry name" value="Pyr_redox_2"/>
    <property type="match status" value="1"/>
</dbReference>
<evidence type="ECO:0000259" key="8">
    <source>
        <dbReference type="Pfam" id="PF07992"/>
    </source>
</evidence>
<protein>
    <submittedName>
        <fullName evidence="9">Selenide, water dikinase SelD</fullName>
        <ecNumber evidence="9">2.7.9.3</ecNumber>
    </submittedName>
</protein>
<evidence type="ECO:0000256" key="2">
    <source>
        <dbReference type="ARBA" id="ARBA00022741"/>
    </source>
</evidence>
<name>A0A411Z509_9RHOB</name>
<comment type="caution">
    <text evidence="9">The sequence shown here is derived from an EMBL/GenBank/DDBJ whole genome shotgun (WGS) entry which is preliminary data.</text>
</comment>
<feature type="domain" description="PurM-like C-terminal" evidence="7">
    <location>
        <begin position="551"/>
        <end position="730"/>
    </location>
</feature>
<keyword evidence="3 9" id="KW-0418">Kinase</keyword>
<sequence>MLMPPLPLTRDIVLIGGGHAHALVLRMWGMDPLPGARITVINPGPVAPYTGMLPGAVAGHYTRDAMMIDLVRLARFAGARVVLDRACGIDRAAGQVVLISGRRLRYDAASIDIGIASDLPDVPGYAAHGVAAKPLGTYAARWEDFVQTCGPAPQLVITGAGVGGVELALASAHRLRTAGKAPCITLLERGAQALPGVSAGTRNTLLAALHDHGVQLLTGVSAAQVLADAVLLTDGQRLASDFTLSVAGARPQSWLAQTGLTLTDGFVDVGSTLQSSDPAIFAVGDCAHLSHAPCPKAGVFAVREAPFLLHNLRAAVSGGAMRRYHPQRDYLKLVSVGGKVAVADKFGLRSGGGWLWGLKDRIDAKFMAKFATYPAMPRPALPQPHASGLAEAIGDKPMCGGCGAKVGAGALRAALGGLAAPQRADVLSGPGDDAALLRIGGQQQVITTDHLRSFCHDPALMARLAAVHALGDIWAMGADPQAALAQITLPRLSDALQADMLAEVMQAASAVFRAAGADVVGGHSSVGDELTIGFTVTGLLTGPARLKRGAQPGDAIVLTKPLGSGVVLAAEMALVQPRLERTGGLMMGEIWAACIASMERPLAPAAVLLRARAHAMTDVTGFGLAGHLWEMLEPSGLGAELSLAALPLLPGAEGLAAQGVASTLAPSNRAAVGWQVEGGAGPRVDLLFDPQTCGGLLACVPAAEVETVLAEMAAAGELAVRIGTVTAGPGRIVLD</sequence>
<proteinExistence type="predicted"/>
<dbReference type="EMBL" id="QWEY01000002">
    <property type="protein sequence ID" value="RGP38137.1"/>
    <property type="molecule type" value="Genomic_DNA"/>
</dbReference>
<dbReference type="InterPro" id="IPR004536">
    <property type="entry name" value="SPS/SelD"/>
</dbReference>
<dbReference type="GO" id="GO:0016260">
    <property type="term" value="P:selenocysteine biosynthetic process"/>
    <property type="evidence" value="ECO:0007669"/>
    <property type="project" value="TreeGrafter"/>
</dbReference>
<keyword evidence="4" id="KW-0067">ATP-binding</keyword>
<dbReference type="SUPFAM" id="SSF51905">
    <property type="entry name" value="FAD/NAD(P)-binding domain"/>
    <property type="match status" value="2"/>
</dbReference>